<keyword evidence="2" id="KW-0813">Transport</keyword>
<dbReference type="GO" id="GO:0051287">
    <property type="term" value="F:NAD binding"/>
    <property type="evidence" value="ECO:0007669"/>
    <property type="project" value="InterPro"/>
</dbReference>
<dbReference type="PANTHER" id="PTHR11993:SF10">
    <property type="entry name" value="NADH DEHYDROGENASE [UBIQUINONE] IRON-SULFUR PROTEIN 2, MITOCHONDRIAL"/>
    <property type="match status" value="1"/>
</dbReference>
<accession>A0A645AC50</accession>
<dbReference type="PROSITE" id="PS00535">
    <property type="entry name" value="COMPLEX1_49K"/>
    <property type="match status" value="1"/>
</dbReference>
<dbReference type="GO" id="GO:0016651">
    <property type="term" value="F:oxidoreductase activity, acting on NAD(P)H"/>
    <property type="evidence" value="ECO:0007669"/>
    <property type="project" value="InterPro"/>
</dbReference>
<dbReference type="EC" id="1.6.5.11" evidence="7"/>
<evidence type="ECO:0000256" key="4">
    <source>
        <dbReference type="ARBA" id="ARBA00023027"/>
    </source>
</evidence>
<evidence type="ECO:0000313" key="7">
    <source>
        <dbReference type="EMBL" id="MPM50749.1"/>
    </source>
</evidence>
<keyword evidence="3" id="KW-1278">Translocase</keyword>
<name>A0A645AC50_9ZZZZ</name>
<sequence>MSKKNFFNMDGDRSTYPPLRPDGTAEIDLSSHKYIKLWQGPNHPGITGNMSVELTVCGDEVVEARTHVGYLHRGFEKLMERRKYIQNFPLVCRIAVPEPDYNEFNYATAIEELTGTTVPEKAMWLRTLILEMARLQGFLMWTGGMAGALGFGTVGQWANYCRDLVLDRFEELTGARIYHIYILPGGVRADLPDGFAGRMEKILQEIEGFLSDIHRVMFNNYVFKKRTVGMGVIDPAWVYEYGIVGPNARAAGIPNDVRRDNPYASYPQLDFEVTTFTDSDIYTRALLRYHETLKSIDLIRQILAKMPKDGEIITPMGNLMHLTVPAGETYVRSECTRGEYGYYMVSDGSGYPRRVNVRGPSYTHAVALLERMLINANIADVAQIMVSLHTYPPEIER</sequence>
<dbReference type="EMBL" id="VSSQ01013107">
    <property type="protein sequence ID" value="MPM50749.1"/>
    <property type="molecule type" value="Genomic_DNA"/>
</dbReference>
<dbReference type="InterPro" id="IPR029014">
    <property type="entry name" value="NiFe-Hase_large"/>
</dbReference>
<gene>
    <name evidence="7" type="primary">nqo4_8</name>
    <name evidence="7" type="ORF">SDC9_97492</name>
</gene>
<comment type="caution">
    <text evidence="7">The sequence shown here is derived from an EMBL/GenBank/DDBJ whole genome shotgun (WGS) entry which is preliminary data.</text>
</comment>
<proteinExistence type="inferred from homology"/>
<evidence type="ECO:0000259" key="6">
    <source>
        <dbReference type="Pfam" id="PF00346"/>
    </source>
</evidence>
<dbReference type="AlphaFoldDB" id="A0A645AC50"/>
<dbReference type="Pfam" id="PF00346">
    <property type="entry name" value="Complex1_49kDa"/>
    <property type="match status" value="2"/>
</dbReference>
<feature type="region of interest" description="Disordered" evidence="5">
    <location>
        <begin position="1"/>
        <end position="21"/>
    </location>
</feature>
<evidence type="ECO:0000256" key="2">
    <source>
        <dbReference type="ARBA" id="ARBA00022448"/>
    </source>
</evidence>
<comment type="similarity">
    <text evidence="1">Belongs to the complex I 49 kDa subunit family.</text>
</comment>
<organism evidence="7">
    <name type="scientific">bioreactor metagenome</name>
    <dbReference type="NCBI Taxonomy" id="1076179"/>
    <lineage>
        <taxon>unclassified sequences</taxon>
        <taxon>metagenomes</taxon>
        <taxon>ecological metagenomes</taxon>
    </lineage>
</organism>
<dbReference type="InterPro" id="IPR001135">
    <property type="entry name" value="NADH_Q_OxRdtase_suD"/>
</dbReference>
<dbReference type="SUPFAM" id="SSF56762">
    <property type="entry name" value="HydB/Nqo4-like"/>
    <property type="match status" value="1"/>
</dbReference>
<dbReference type="GO" id="GO:0048038">
    <property type="term" value="F:quinone binding"/>
    <property type="evidence" value="ECO:0007669"/>
    <property type="project" value="InterPro"/>
</dbReference>
<dbReference type="PANTHER" id="PTHR11993">
    <property type="entry name" value="NADH-UBIQUINONE OXIDOREDUCTASE 49 KDA SUBUNIT"/>
    <property type="match status" value="1"/>
</dbReference>
<feature type="domain" description="NADH-quinone oxidoreductase subunit D" evidence="6">
    <location>
        <begin position="149"/>
        <end position="314"/>
    </location>
</feature>
<protein>
    <submittedName>
        <fullName evidence="7">NADH-quinone oxidoreductase subunit 4</fullName>
        <ecNumber evidence="7">1.6.5.11</ecNumber>
    </submittedName>
</protein>
<reference evidence="7" key="1">
    <citation type="submission" date="2019-08" db="EMBL/GenBank/DDBJ databases">
        <authorList>
            <person name="Kucharzyk K."/>
            <person name="Murdoch R.W."/>
            <person name="Higgins S."/>
            <person name="Loffler F."/>
        </authorList>
    </citation>
    <scope>NUCLEOTIDE SEQUENCE</scope>
</reference>
<dbReference type="InterPro" id="IPR014029">
    <property type="entry name" value="NADH_UbQ_OxRdtase_49kDa_CS"/>
</dbReference>
<feature type="domain" description="NADH-quinone oxidoreductase subunit D" evidence="6">
    <location>
        <begin position="322"/>
        <end position="397"/>
    </location>
</feature>
<keyword evidence="4" id="KW-0520">NAD</keyword>
<evidence type="ECO:0000256" key="1">
    <source>
        <dbReference type="ARBA" id="ARBA00005769"/>
    </source>
</evidence>
<evidence type="ECO:0000256" key="3">
    <source>
        <dbReference type="ARBA" id="ARBA00022967"/>
    </source>
</evidence>
<evidence type="ECO:0000256" key="5">
    <source>
        <dbReference type="SAM" id="MobiDB-lite"/>
    </source>
</evidence>
<dbReference type="InterPro" id="IPR022885">
    <property type="entry name" value="NDH1_su_D/H"/>
</dbReference>
<keyword evidence="7" id="KW-0560">Oxidoreductase</keyword>
<dbReference type="NCBIfam" id="NF004739">
    <property type="entry name" value="PRK06075.1"/>
    <property type="match status" value="1"/>
</dbReference>
<dbReference type="Gene3D" id="1.10.645.10">
    <property type="entry name" value="Cytochrome-c3 Hydrogenase, chain B"/>
    <property type="match status" value="1"/>
</dbReference>